<accession>A0AA46E1N0</accession>
<organism evidence="6 7">
    <name type="scientific">Hypnocyclicus thermotrophus</name>
    <dbReference type="NCBI Taxonomy" id="1627895"/>
    <lineage>
        <taxon>Bacteria</taxon>
        <taxon>Fusobacteriati</taxon>
        <taxon>Fusobacteriota</taxon>
        <taxon>Fusobacteriia</taxon>
        <taxon>Fusobacteriales</taxon>
        <taxon>Fusobacteriaceae</taxon>
        <taxon>Hypnocyclicus</taxon>
    </lineage>
</organism>
<evidence type="ECO:0000256" key="2">
    <source>
        <dbReference type="ARBA" id="ARBA00022630"/>
    </source>
</evidence>
<dbReference type="Gene3D" id="2.40.30.10">
    <property type="entry name" value="Translation factors"/>
    <property type="match status" value="1"/>
</dbReference>
<dbReference type="PRINTS" id="PR00411">
    <property type="entry name" value="PNDRDTASEI"/>
</dbReference>
<proteinExistence type="predicted"/>
<dbReference type="EMBL" id="SOBG01000001">
    <property type="protein sequence ID" value="TDT72583.1"/>
    <property type="molecule type" value="Genomic_DNA"/>
</dbReference>
<keyword evidence="3" id="KW-0274">FAD</keyword>
<dbReference type="SUPFAM" id="SSF51905">
    <property type="entry name" value="FAD/NAD(P)-binding domain"/>
    <property type="match status" value="1"/>
</dbReference>
<dbReference type="Proteomes" id="UP000294678">
    <property type="component" value="Unassembled WGS sequence"/>
</dbReference>
<dbReference type="Pfam" id="PF03486">
    <property type="entry name" value="HI0933_like"/>
    <property type="match status" value="1"/>
</dbReference>
<dbReference type="Gene3D" id="3.50.50.60">
    <property type="entry name" value="FAD/NAD(P)-binding domain"/>
    <property type="match status" value="1"/>
</dbReference>
<dbReference type="InterPro" id="IPR036188">
    <property type="entry name" value="FAD/NAD-bd_sf"/>
</dbReference>
<gene>
    <name evidence="6" type="ORF">EV215_0393</name>
</gene>
<evidence type="ECO:0000256" key="3">
    <source>
        <dbReference type="ARBA" id="ARBA00022827"/>
    </source>
</evidence>
<dbReference type="NCBIfam" id="TIGR00275">
    <property type="entry name" value="aminoacetone oxidase family FAD-binding enzyme"/>
    <property type="match status" value="1"/>
</dbReference>
<evidence type="ECO:0000256" key="1">
    <source>
        <dbReference type="ARBA" id="ARBA00001974"/>
    </source>
</evidence>
<evidence type="ECO:0000259" key="4">
    <source>
        <dbReference type="Pfam" id="PF03486"/>
    </source>
</evidence>
<name>A0AA46E1N0_9FUSO</name>
<protein>
    <submittedName>
        <fullName evidence="6">Uncharacterized protein</fullName>
    </submittedName>
</protein>
<dbReference type="InterPro" id="IPR055178">
    <property type="entry name" value="RsdA/BaiN/AoA(So)-like_dom"/>
</dbReference>
<feature type="domain" description="RsdA/BaiN/AoA(So)-like Rossmann fold-like" evidence="4">
    <location>
        <begin position="4"/>
        <end position="394"/>
    </location>
</feature>
<dbReference type="InterPro" id="IPR023166">
    <property type="entry name" value="BaiN-like_dom_sf"/>
</dbReference>
<feature type="domain" description="RsdA/BaiN/AoA(So)-like insert" evidence="5">
    <location>
        <begin position="188"/>
        <end position="341"/>
    </location>
</feature>
<evidence type="ECO:0000313" key="7">
    <source>
        <dbReference type="Proteomes" id="UP000294678"/>
    </source>
</evidence>
<comment type="cofactor">
    <cofactor evidence="1">
        <name>FAD</name>
        <dbReference type="ChEBI" id="CHEBI:57692"/>
    </cofactor>
</comment>
<evidence type="ECO:0000313" key="6">
    <source>
        <dbReference type="EMBL" id="TDT72583.1"/>
    </source>
</evidence>
<dbReference type="SUPFAM" id="SSF160996">
    <property type="entry name" value="HI0933 insert domain-like"/>
    <property type="match status" value="1"/>
</dbReference>
<dbReference type="InterPro" id="IPR004792">
    <property type="entry name" value="BaiN-like"/>
</dbReference>
<dbReference type="PRINTS" id="PR00368">
    <property type="entry name" value="FADPNR"/>
</dbReference>
<keyword evidence="2" id="KW-0285">Flavoprotein</keyword>
<evidence type="ECO:0000259" key="5">
    <source>
        <dbReference type="Pfam" id="PF22780"/>
    </source>
</evidence>
<dbReference type="AlphaFoldDB" id="A0AA46E1N0"/>
<dbReference type="RefSeq" id="WP_134112294.1">
    <property type="nucleotide sequence ID" value="NZ_SOBG01000001.1"/>
</dbReference>
<dbReference type="Gene3D" id="1.10.8.260">
    <property type="entry name" value="HI0933 insert domain-like"/>
    <property type="match status" value="1"/>
</dbReference>
<keyword evidence="7" id="KW-1185">Reference proteome</keyword>
<dbReference type="Pfam" id="PF22780">
    <property type="entry name" value="HI0933_like_1st"/>
    <property type="match status" value="1"/>
</dbReference>
<dbReference type="InterPro" id="IPR057661">
    <property type="entry name" value="RsdA/BaiN/AoA(So)_Rossmann"/>
</dbReference>
<dbReference type="PANTHER" id="PTHR42887">
    <property type="entry name" value="OS12G0638800 PROTEIN"/>
    <property type="match status" value="1"/>
</dbReference>
<dbReference type="PANTHER" id="PTHR42887:SF2">
    <property type="entry name" value="OS12G0638800 PROTEIN"/>
    <property type="match status" value="1"/>
</dbReference>
<sequence length="399" mass="45876">MNFDIIVIGSGPSGLFSAIMLAKNNKKVLIIERNEKIGGKLFIAGSGQCNITHTGNYKDFLEKYGENGKFLKRVLYKFSPQDTIDFFNKNGLKLIKREDGKYFPETFKSIDVINLLLKEYKGEYRVKELVKEIKKLENEFIVKTDKLEYKSKYVIVATGGKSYKKIGTTGDGYKFAKSFGHQITKIVPALTPIFVNNYIFFDLSGISFKNIEMKILKKNKIYKKVYGDLLFTHKNLSGPIIINNSRNIEKNDFLEFNFVKTDREILENEFIDNQNNKKKIKTILLKYDIPERFINKILKILDLEYTKIADLSKENRKKILDMFCNYRFKVSKLDSFEKAMVTKGGIELKELDKNTLESKLIKNLYFVGEVIDIDGDTGGYNIQAAISMGVAAARDIIEK</sequence>
<comment type="caution">
    <text evidence="6">The sequence shown here is derived from an EMBL/GenBank/DDBJ whole genome shotgun (WGS) entry which is preliminary data.</text>
</comment>
<reference evidence="6 7" key="1">
    <citation type="submission" date="2019-03" db="EMBL/GenBank/DDBJ databases">
        <title>Genomic Encyclopedia of Type Strains, Phase IV (KMG-IV): sequencing the most valuable type-strain genomes for metagenomic binning, comparative biology and taxonomic classification.</title>
        <authorList>
            <person name="Goeker M."/>
        </authorList>
    </citation>
    <scope>NUCLEOTIDE SEQUENCE [LARGE SCALE GENOMIC DNA]</scope>
    <source>
        <strain evidence="6 7">DSM 100055</strain>
    </source>
</reference>